<keyword evidence="11" id="KW-1185">Reference proteome</keyword>
<comment type="cofactor">
    <cofactor evidence="6">
        <name>pyrroloquinoline quinone</name>
        <dbReference type="ChEBI" id="CHEBI:58442"/>
    </cofactor>
    <text evidence="6">Binds 1 PQQ group per subunit.</text>
</comment>
<feature type="domain" description="Pyrrolo-quinoline quinone repeat" evidence="9">
    <location>
        <begin position="42"/>
        <end position="355"/>
    </location>
</feature>
<accession>A0A4Q9FYU9</accession>
<feature type="binding site" evidence="7">
    <location>
        <position position="206"/>
    </location>
    <ligand>
        <name>Ca(2+)</name>
        <dbReference type="ChEBI" id="CHEBI:29108"/>
    </ligand>
</feature>
<feature type="binding site" evidence="7">
    <location>
        <position position="314"/>
    </location>
    <ligand>
        <name>Ca(2+)</name>
        <dbReference type="ChEBI" id="CHEBI:29108"/>
    </ligand>
</feature>
<organism evidence="10 11">
    <name type="scientific">Paracoccus subflavus</name>
    <dbReference type="NCBI Taxonomy" id="2528244"/>
    <lineage>
        <taxon>Bacteria</taxon>
        <taxon>Pseudomonadati</taxon>
        <taxon>Pseudomonadota</taxon>
        <taxon>Alphaproteobacteria</taxon>
        <taxon>Rhodobacterales</taxon>
        <taxon>Paracoccaceae</taxon>
        <taxon>Paracoccus</taxon>
    </lineage>
</organism>
<dbReference type="Pfam" id="PF01011">
    <property type="entry name" value="PQQ"/>
    <property type="match status" value="2"/>
</dbReference>
<feature type="active site" description="Proton acceptor" evidence="5">
    <location>
        <position position="314"/>
    </location>
</feature>
<dbReference type="NCBIfam" id="TIGR03075">
    <property type="entry name" value="PQQ_enz_alc_DH"/>
    <property type="match status" value="1"/>
</dbReference>
<evidence type="ECO:0000256" key="3">
    <source>
        <dbReference type="ARBA" id="ARBA00022891"/>
    </source>
</evidence>
<feature type="signal peptide" evidence="8">
    <location>
        <begin position="1"/>
        <end position="21"/>
    </location>
</feature>
<dbReference type="GO" id="GO:0016614">
    <property type="term" value="F:oxidoreductase activity, acting on CH-OH group of donors"/>
    <property type="evidence" value="ECO:0007669"/>
    <property type="project" value="InterPro"/>
</dbReference>
<evidence type="ECO:0000256" key="6">
    <source>
        <dbReference type="PIRSR" id="PIRSR617512-2"/>
    </source>
</evidence>
<feature type="binding site" evidence="7">
    <location>
        <position position="272"/>
    </location>
    <ligand>
        <name>Ca(2+)</name>
        <dbReference type="ChEBI" id="CHEBI:29108"/>
    </ligand>
</feature>
<evidence type="ECO:0000259" key="9">
    <source>
        <dbReference type="Pfam" id="PF01011"/>
    </source>
</evidence>
<dbReference type="PANTHER" id="PTHR32303">
    <property type="entry name" value="QUINOPROTEIN ALCOHOL DEHYDROGENASE (CYTOCHROME C)"/>
    <property type="match status" value="1"/>
</dbReference>
<keyword evidence="8" id="KW-0732">Signal</keyword>
<dbReference type="EC" id="1.1.2.-" evidence="10"/>
<evidence type="ECO:0000313" key="10">
    <source>
        <dbReference type="EMBL" id="TBN38322.1"/>
    </source>
</evidence>
<keyword evidence="2 7" id="KW-0479">Metal-binding</keyword>
<dbReference type="InterPro" id="IPR017512">
    <property type="entry name" value="PQQ_MeOH/EtOH_DH"/>
</dbReference>
<dbReference type="GO" id="GO:0016020">
    <property type="term" value="C:membrane"/>
    <property type="evidence" value="ECO:0007669"/>
    <property type="project" value="InterPro"/>
</dbReference>
<gene>
    <name evidence="10" type="ORF">EYE42_12900</name>
</gene>
<evidence type="ECO:0000256" key="7">
    <source>
        <dbReference type="PIRSR" id="PIRSR617512-3"/>
    </source>
</evidence>
<dbReference type="EMBL" id="SISK01000010">
    <property type="protein sequence ID" value="TBN38322.1"/>
    <property type="molecule type" value="Genomic_DNA"/>
</dbReference>
<comment type="cofactor">
    <cofactor evidence="7">
        <name>Ca(2+)</name>
        <dbReference type="ChEBI" id="CHEBI:29108"/>
    </cofactor>
    <text evidence="7">Binds 1 Ca(2+) ion per subunit.</text>
</comment>
<keyword evidence="7" id="KW-0106">Calcium</keyword>
<feature type="binding site" evidence="6">
    <location>
        <position position="188"/>
    </location>
    <ligand>
        <name>pyrroloquinoline quinone</name>
        <dbReference type="ChEBI" id="CHEBI:58442"/>
    </ligand>
</feature>
<proteinExistence type="inferred from homology"/>
<feature type="binding site" evidence="6">
    <location>
        <position position="144"/>
    </location>
    <ligand>
        <name>pyrroloquinoline quinone</name>
        <dbReference type="ChEBI" id="CHEBI:58442"/>
    </ligand>
</feature>
<evidence type="ECO:0000256" key="5">
    <source>
        <dbReference type="PIRSR" id="PIRSR617512-1"/>
    </source>
</evidence>
<evidence type="ECO:0000313" key="11">
    <source>
        <dbReference type="Proteomes" id="UP000293520"/>
    </source>
</evidence>
<reference evidence="10 11" key="1">
    <citation type="submission" date="2019-02" db="EMBL/GenBank/DDBJ databases">
        <title>Paracoccus subflavus sp. nov., isolated from marine sediment of the Pacific Ocean.</title>
        <authorList>
            <person name="Zhang G."/>
        </authorList>
    </citation>
    <scope>NUCLEOTIDE SEQUENCE [LARGE SCALE GENOMIC DNA]</scope>
    <source>
        <strain evidence="10 11">GY0581</strain>
    </source>
</reference>
<dbReference type="AlphaFoldDB" id="A0A4Q9FYU9"/>
<name>A0A4Q9FYU9_9RHOB</name>
<dbReference type="OrthoDB" id="9794322at2"/>
<evidence type="ECO:0000256" key="2">
    <source>
        <dbReference type="ARBA" id="ARBA00022723"/>
    </source>
</evidence>
<dbReference type="InterPro" id="IPR018391">
    <property type="entry name" value="PQQ_b-propeller_rpt"/>
</dbReference>
<keyword evidence="4 10" id="KW-0560">Oxidoreductase</keyword>
<feature type="domain" description="Pyrrolo-quinoline quinone repeat" evidence="9">
    <location>
        <begin position="469"/>
        <end position="540"/>
    </location>
</feature>
<dbReference type="Gene3D" id="2.140.10.10">
    <property type="entry name" value="Quinoprotein alcohol dehydrogenase-like superfamily"/>
    <property type="match status" value="1"/>
</dbReference>
<dbReference type="InterPro" id="IPR011047">
    <property type="entry name" value="Quinoprotein_ADH-like_sf"/>
</dbReference>
<dbReference type="SUPFAM" id="SSF50998">
    <property type="entry name" value="Quinoprotein alcohol dehydrogenase-like"/>
    <property type="match status" value="1"/>
</dbReference>
<dbReference type="InterPro" id="IPR002372">
    <property type="entry name" value="PQQ_rpt_dom"/>
</dbReference>
<protein>
    <submittedName>
        <fullName evidence="10">PQQ-dependent dehydrogenase, methanol/ethanol family</fullName>
        <ecNumber evidence="10">1.1.2.-</ecNumber>
    </submittedName>
</protein>
<dbReference type="RefSeq" id="WP_130991732.1">
    <property type="nucleotide sequence ID" value="NZ_SISK01000010.1"/>
</dbReference>
<dbReference type="SMART" id="SM00564">
    <property type="entry name" value="PQQ"/>
    <property type="match status" value="6"/>
</dbReference>
<comment type="similarity">
    <text evidence="1">Belongs to the bacterial PQQ dehydrogenase family.</text>
</comment>
<dbReference type="PANTHER" id="PTHR32303:SF20">
    <property type="entry name" value="QUINOPROTEIN ETHANOL DEHYDROGENASE"/>
    <property type="match status" value="1"/>
</dbReference>
<keyword evidence="3 6" id="KW-0634">PQQ</keyword>
<sequence length="579" mass="63154">MHGLFRSVSLIALVLAGPALAEIADYSDVTAERLTNPEDGNWLQTRRTYDGQAHSPLTQITRDNVAQLTEVWSHPTGPYRPAPEFTALPASGAHQAAAIVNDGVMFMTTHDNQVIAMDAKTGEEHWRYQHPLPPDLVPVHPANRGVALWEDKVFIATQDAMVVALNARTGEKLWSQTMADWLEGYYSTLAPLVVNGKVMAGVSGGEFGIRGFVQAFDAETGDPVWKTYTIPEPGQPGSESWPGDTWQTGGGPIWITGNYDPEANLAYWGVGNAAPWVGALRPGDNLYTTSTIGVNPDTGAIATHFQYHWNDTWDWDEVVPPTLIDLEGENGEAQKLAVRFARNGYIYKLDRSDGKLSFIEGKPYVYQNAFTGLDPETGRPEYNQENLPGLGKRVEFCPSAWGGRDWPAESYDPATATVFISVNENHCGSMEGSPVEYEPGVLFLGSGLEMTPTDAAKDHIGAVQAWDIRTMEKKWQVNFKSPNWGPTLSTAGGLVFLGGTNDAMFRALDAETGDELWSTRLDGGVVSPPTSFEVDGKQYIAVTTGWGVDAERFQGYIDAAWGTKTEVPQGGTVYVFALP</sequence>
<dbReference type="Proteomes" id="UP000293520">
    <property type="component" value="Unassembled WGS sequence"/>
</dbReference>
<evidence type="ECO:0000256" key="4">
    <source>
        <dbReference type="ARBA" id="ARBA00023002"/>
    </source>
</evidence>
<comment type="caution">
    <text evidence="10">The sequence shown here is derived from an EMBL/GenBank/DDBJ whole genome shotgun (WGS) entry which is preliminary data.</text>
</comment>
<evidence type="ECO:0000256" key="1">
    <source>
        <dbReference type="ARBA" id="ARBA00008156"/>
    </source>
</evidence>
<evidence type="ECO:0000256" key="8">
    <source>
        <dbReference type="SAM" id="SignalP"/>
    </source>
</evidence>
<feature type="chain" id="PRO_5020614975" evidence="8">
    <location>
        <begin position="22"/>
        <end position="579"/>
    </location>
</feature>
<dbReference type="GO" id="GO:0005509">
    <property type="term" value="F:calcium ion binding"/>
    <property type="evidence" value="ECO:0007669"/>
    <property type="project" value="InterPro"/>
</dbReference>